<keyword evidence="5 6" id="KW-0472">Membrane</keyword>
<comment type="subcellular location">
    <subcellularLocation>
        <location evidence="1">Cell membrane</location>
        <topology evidence="1">Multi-pass membrane protein</topology>
    </subcellularLocation>
</comment>
<keyword evidence="9" id="KW-1185">Reference proteome</keyword>
<dbReference type="GO" id="GO:0005886">
    <property type="term" value="C:plasma membrane"/>
    <property type="evidence" value="ECO:0007669"/>
    <property type="project" value="UniProtKB-SubCell"/>
</dbReference>
<evidence type="ECO:0000256" key="5">
    <source>
        <dbReference type="ARBA" id="ARBA00023136"/>
    </source>
</evidence>
<dbReference type="PROSITE" id="PS50850">
    <property type="entry name" value="MFS"/>
    <property type="match status" value="1"/>
</dbReference>
<evidence type="ECO:0000313" key="8">
    <source>
        <dbReference type="EMBL" id="MBB3328055.1"/>
    </source>
</evidence>
<feature type="transmembrane region" description="Helical" evidence="6">
    <location>
        <begin position="300"/>
        <end position="321"/>
    </location>
</feature>
<dbReference type="PANTHER" id="PTHR43124:SF3">
    <property type="entry name" value="CHLORAMPHENICOL EFFLUX PUMP RV0191"/>
    <property type="match status" value="1"/>
</dbReference>
<evidence type="ECO:0000256" key="2">
    <source>
        <dbReference type="ARBA" id="ARBA00022475"/>
    </source>
</evidence>
<dbReference type="InterPro" id="IPR036259">
    <property type="entry name" value="MFS_trans_sf"/>
</dbReference>
<feature type="transmembrane region" description="Helical" evidence="6">
    <location>
        <begin position="108"/>
        <end position="133"/>
    </location>
</feature>
<evidence type="ECO:0000259" key="7">
    <source>
        <dbReference type="PROSITE" id="PS50850"/>
    </source>
</evidence>
<feature type="transmembrane region" description="Helical" evidence="6">
    <location>
        <begin position="211"/>
        <end position="232"/>
    </location>
</feature>
<dbReference type="RefSeq" id="WP_183339687.1">
    <property type="nucleotide sequence ID" value="NZ_JACHZG010000001.1"/>
</dbReference>
<dbReference type="SUPFAM" id="SSF103473">
    <property type="entry name" value="MFS general substrate transporter"/>
    <property type="match status" value="1"/>
</dbReference>
<dbReference type="GO" id="GO:0022857">
    <property type="term" value="F:transmembrane transporter activity"/>
    <property type="evidence" value="ECO:0007669"/>
    <property type="project" value="InterPro"/>
</dbReference>
<feature type="transmembrane region" description="Helical" evidence="6">
    <location>
        <begin position="171"/>
        <end position="190"/>
    </location>
</feature>
<keyword evidence="4 6" id="KW-1133">Transmembrane helix</keyword>
<protein>
    <submittedName>
        <fullName evidence="8">Putative MFS family arabinose efflux permease</fullName>
    </submittedName>
</protein>
<dbReference type="AlphaFoldDB" id="A0A7W5P7Z7"/>
<feature type="transmembrane region" description="Helical" evidence="6">
    <location>
        <begin position="12"/>
        <end position="36"/>
    </location>
</feature>
<feature type="transmembrane region" description="Helical" evidence="6">
    <location>
        <begin position="244"/>
        <end position="264"/>
    </location>
</feature>
<dbReference type="InterPro" id="IPR020846">
    <property type="entry name" value="MFS_dom"/>
</dbReference>
<feature type="transmembrane region" description="Helical" evidence="6">
    <location>
        <begin position="276"/>
        <end position="294"/>
    </location>
</feature>
<organism evidence="8 9">
    <name type="scientific">Microlunatus antarcticus</name>
    <dbReference type="NCBI Taxonomy" id="53388"/>
    <lineage>
        <taxon>Bacteria</taxon>
        <taxon>Bacillati</taxon>
        <taxon>Actinomycetota</taxon>
        <taxon>Actinomycetes</taxon>
        <taxon>Propionibacteriales</taxon>
        <taxon>Propionibacteriaceae</taxon>
        <taxon>Microlunatus</taxon>
    </lineage>
</organism>
<evidence type="ECO:0000256" key="3">
    <source>
        <dbReference type="ARBA" id="ARBA00022692"/>
    </source>
</evidence>
<feature type="transmembrane region" description="Helical" evidence="6">
    <location>
        <begin position="333"/>
        <end position="352"/>
    </location>
</feature>
<dbReference type="EMBL" id="JACHZG010000001">
    <property type="protein sequence ID" value="MBB3328055.1"/>
    <property type="molecule type" value="Genomic_DNA"/>
</dbReference>
<evidence type="ECO:0000313" key="9">
    <source>
        <dbReference type="Proteomes" id="UP000565572"/>
    </source>
</evidence>
<sequence>MPAGTGGSAVPGVGSSLVLAGVALIATCYGFARFAYGLFAPRLSEEFALSTRLTGIVGGGGYVGYCLAIGLSTVLTARWGPRRVAVLAGSVATLGIALVAVAPSAVVLAVGVLVAGSSTGIASPPLAAAVARWVAERARDTAQTVVNAGTGIGVLVSGPVALLLFDRWRLAWALFAVLTALVTIWVARAVPAGGRAEADSGGTTGLRVPGAVRLALAAFALGLASIAVWTFGQDVVRAGGGGEWLAPAVWTVIGGAGIAGALAGPVVDRFGVRTTWVALMMLLAAGTAGLAAGAGVPAAALLAGAVFGGAYIALSGVLLVWATRTYPSRPARGVGLTFFMIAAGQAVGAPLVGLGADLTSLTGVCYLAALVALVGACVRGPGRVTTAGA</sequence>
<evidence type="ECO:0000256" key="4">
    <source>
        <dbReference type="ARBA" id="ARBA00022989"/>
    </source>
</evidence>
<evidence type="ECO:0000256" key="6">
    <source>
        <dbReference type="SAM" id="Phobius"/>
    </source>
</evidence>
<keyword evidence="2" id="KW-1003">Cell membrane</keyword>
<feature type="transmembrane region" description="Helical" evidence="6">
    <location>
        <begin position="145"/>
        <end position="165"/>
    </location>
</feature>
<dbReference type="PANTHER" id="PTHR43124">
    <property type="entry name" value="PURINE EFFLUX PUMP PBUE"/>
    <property type="match status" value="1"/>
</dbReference>
<dbReference type="InterPro" id="IPR050189">
    <property type="entry name" value="MFS_Efflux_Transporters"/>
</dbReference>
<dbReference type="Proteomes" id="UP000565572">
    <property type="component" value="Unassembled WGS sequence"/>
</dbReference>
<name>A0A7W5P7Z7_9ACTN</name>
<feature type="domain" description="Major facilitator superfamily (MFS) profile" evidence="7">
    <location>
        <begin position="16"/>
        <end position="389"/>
    </location>
</feature>
<dbReference type="InterPro" id="IPR011701">
    <property type="entry name" value="MFS"/>
</dbReference>
<reference evidence="8 9" key="1">
    <citation type="submission" date="2020-08" db="EMBL/GenBank/DDBJ databases">
        <title>Sequencing the genomes of 1000 actinobacteria strains.</title>
        <authorList>
            <person name="Klenk H.-P."/>
        </authorList>
    </citation>
    <scope>NUCLEOTIDE SEQUENCE [LARGE SCALE GENOMIC DNA]</scope>
    <source>
        <strain evidence="8 9">DSM 11053</strain>
    </source>
</reference>
<dbReference type="Gene3D" id="1.20.1250.20">
    <property type="entry name" value="MFS general substrate transporter like domains"/>
    <property type="match status" value="2"/>
</dbReference>
<accession>A0A7W5P7Z7</accession>
<feature type="transmembrane region" description="Helical" evidence="6">
    <location>
        <begin position="358"/>
        <end position="378"/>
    </location>
</feature>
<comment type="caution">
    <text evidence="8">The sequence shown here is derived from an EMBL/GenBank/DDBJ whole genome shotgun (WGS) entry which is preliminary data.</text>
</comment>
<proteinExistence type="predicted"/>
<keyword evidence="3 6" id="KW-0812">Transmembrane</keyword>
<dbReference type="Pfam" id="PF07690">
    <property type="entry name" value="MFS_1"/>
    <property type="match status" value="1"/>
</dbReference>
<feature type="transmembrane region" description="Helical" evidence="6">
    <location>
        <begin position="56"/>
        <end position="77"/>
    </location>
</feature>
<gene>
    <name evidence="8" type="ORF">FHX39_002999</name>
</gene>
<feature type="transmembrane region" description="Helical" evidence="6">
    <location>
        <begin position="84"/>
        <end position="102"/>
    </location>
</feature>
<evidence type="ECO:0000256" key="1">
    <source>
        <dbReference type="ARBA" id="ARBA00004651"/>
    </source>
</evidence>